<dbReference type="AlphaFoldDB" id="A0A512TPB3"/>
<evidence type="ECO:0000256" key="4">
    <source>
        <dbReference type="ARBA" id="ARBA00040194"/>
    </source>
</evidence>
<name>A0A512TPB3_CLOBU</name>
<keyword evidence="6" id="KW-0255">Endonuclease</keyword>
<organism evidence="6 7">
    <name type="scientific">Clostridium butyricum</name>
    <dbReference type="NCBI Taxonomy" id="1492"/>
    <lineage>
        <taxon>Bacteria</taxon>
        <taxon>Bacillati</taxon>
        <taxon>Bacillota</taxon>
        <taxon>Clostridia</taxon>
        <taxon>Eubacteriales</taxon>
        <taxon>Clostridiaceae</taxon>
        <taxon>Clostridium</taxon>
    </lineage>
</organism>
<sequence>MCPRKPRKPCSFRGCPELTEGRYCENYQKQVDSEYNKTSRPFKHLYNTSRWKKLRKQFLQEHPLCVECKFKGAIKAAIVVDHIEAHKGDEGLFWNQSNWQPLCKECHDRKTAKEDGRFGKKNIVYSYSNR</sequence>
<evidence type="ECO:0000313" key="7">
    <source>
        <dbReference type="Proteomes" id="UP000321089"/>
    </source>
</evidence>
<evidence type="ECO:0000259" key="5">
    <source>
        <dbReference type="SMART" id="SM00507"/>
    </source>
</evidence>
<dbReference type="Pfam" id="PF01844">
    <property type="entry name" value="HNH"/>
    <property type="match status" value="1"/>
</dbReference>
<dbReference type="GO" id="GO:0003676">
    <property type="term" value="F:nucleic acid binding"/>
    <property type="evidence" value="ECO:0007669"/>
    <property type="project" value="InterPro"/>
</dbReference>
<keyword evidence="2" id="KW-0378">Hydrolase</keyword>
<dbReference type="EMBL" id="BKBC01000040">
    <property type="protein sequence ID" value="GEQ22100.1"/>
    <property type="molecule type" value="Genomic_DNA"/>
</dbReference>
<accession>A0A512TPB3</accession>
<gene>
    <name evidence="6" type="ORF">CBU02nite_26060</name>
</gene>
<dbReference type="Gene3D" id="1.10.30.50">
    <property type="match status" value="1"/>
</dbReference>
<protein>
    <recommendedName>
        <fullName evidence="4">Putative HNH nuclease YajD</fullName>
    </recommendedName>
</protein>
<dbReference type="Proteomes" id="UP000321089">
    <property type="component" value="Unassembled WGS sequence"/>
</dbReference>
<dbReference type="PANTHER" id="PTHR41286:SF1">
    <property type="entry name" value="HNH NUCLEASE YAJD-RELATED"/>
    <property type="match status" value="1"/>
</dbReference>
<dbReference type="SMART" id="SM00507">
    <property type="entry name" value="HNHc"/>
    <property type="match status" value="1"/>
</dbReference>
<dbReference type="InterPro" id="IPR003615">
    <property type="entry name" value="HNH_nuc"/>
</dbReference>
<dbReference type="PANTHER" id="PTHR41286">
    <property type="entry name" value="HNH NUCLEASE YAJD-RELATED"/>
    <property type="match status" value="1"/>
</dbReference>
<reference evidence="6 7" key="1">
    <citation type="submission" date="2019-07" db="EMBL/GenBank/DDBJ databases">
        <title>Whole genome shotgun sequence of Clostridium butyricum NBRC 3858.</title>
        <authorList>
            <person name="Hosoyama A."/>
            <person name="Uohara A."/>
            <person name="Ohji S."/>
            <person name="Ichikawa N."/>
        </authorList>
    </citation>
    <scope>NUCLEOTIDE SEQUENCE [LARGE SCALE GENOMIC DNA]</scope>
    <source>
        <strain evidence="6 7">NBRC 3858</strain>
    </source>
</reference>
<evidence type="ECO:0000256" key="1">
    <source>
        <dbReference type="ARBA" id="ARBA00022722"/>
    </source>
</evidence>
<dbReference type="CDD" id="cd00085">
    <property type="entry name" value="HNHc"/>
    <property type="match status" value="1"/>
</dbReference>
<dbReference type="RefSeq" id="WP_146868764.1">
    <property type="nucleotide sequence ID" value="NZ_BKBC01000040.1"/>
</dbReference>
<dbReference type="GO" id="GO:0004519">
    <property type="term" value="F:endonuclease activity"/>
    <property type="evidence" value="ECO:0007669"/>
    <property type="project" value="UniProtKB-KW"/>
</dbReference>
<evidence type="ECO:0000256" key="2">
    <source>
        <dbReference type="ARBA" id="ARBA00022801"/>
    </source>
</evidence>
<evidence type="ECO:0000313" key="6">
    <source>
        <dbReference type="EMBL" id="GEQ22100.1"/>
    </source>
</evidence>
<dbReference type="InterPro" id="IPR002711">
    <property type="entry name" value="HNH"/>
</dbReference>
<dbReference type="GO" id="GO:0005829">
    <property type="term" value="C:cytosol"/>
    <property type="evidence" value="ECO:0007669"/>
    <property type="project" value="TreeGrafter"/>
</dbReference>
<dbReference type="GO" id="GO:0008270">
    <property type="term" value="F:zinc ion binding"/>
    <property type="evidence" value="ECO:0007669"/>
    <property type="project" value="InterPro"/>
</dbReference>
<dbReference type="GO" id="GO:0016787">
    <property type="term" value="F:hydrolase activity"/>
    <property type="evidence" value="ECO:0007669"/>
    <property type="project" value="UniProtKB-KW"/>
</dbReference>
<proteinExistence type="inferred from homology"/>
<feature type="domain" description="HNH nuclease" evidence="5">
    <location>
        <begin position="53"/>
        <end position="108"/>
    </location>
</feature>
<comment type="similarity">
    <text evidence="3">Belongs to the HNH nuclease family.</text>
</comment>
<comment type="caution">
    <text evidence="6">The sequence shown here is derived from an EMBL/GenBank/DDBJ whole genome shotgun (WGS) entry which is preliminary data.</text>
</comment>
<evidence type="ECO:0000256" key="3">
    <source>
        <dbReference type="ARBA" id="ARBA00038412"/>
    </source>
</evidence>
<keyword evidence="1" id="KW-0540">Nuclease</keyword>